<sequence>MARAVLGTAFEHLRYIFGVGSIAGLGDRELLVRYSGSKDEVAFEALVNRHGPMVLATCRAILRNEHDVEDAFQATFLILTRKAGSIRGGDALGGWLHRVAYRASVQASVEAMRRRRKEAEASVMNPHDGSCPGPETDHEWKPILHEEIDRLPEGHRLPVVLCDLEGLTYEQAAEQLGWTLPTLRCRLAKARQRLRRRLTHRGVTALGAGSLLAPRGATASPTTTVVPPTLVRATLVMAMGGPASNGAMLLTQTLLRGMLMTKIKLVATAAGLAVLALTAASVIAAGGGPPEPPIPKLKPKAPAPQATQTEPAPSKPAETVEVRGVVVAPDGHPVAGAAVRGAFFDRKSATPQATSGPDGRFTIHLPKPGREIAGYTAIYPWIIASAPGFGIGWAKGVLRTDRPAEQVVPLIPEGPPIEGRVIDLEGRPVVAARVKLTRILFDEKNDLTGWIARARNGAEGNLWQSLGTLTLEKVLAIEAVTGPDGRFTLTGVGRDRIVDMLITGPGIATTPIHALSRAEPELRLTDRGMMTPIALVVHAPKFQVALSPTKRVEGIARDKDSGAPIAGLKIRAAVYDESSLIDAEGIEATTDAEGRYRLDGLPKAAAYRLFLEPGKGLPYLITTMKAPADTPAFEPVVFDFRLKRGIFVRGRVTDKVSGRPVVGYANYDAFADNPHLRDYAGLSPAHRQTANFDEQGRYELVALPGRGLIAVQDEESRFLPATGYEEIKGYDPRVQAFRTTRYIHARSHAVIAEIDLAPDASETIRDFQADPGRSVVVEVVGPDGQPVGGTKVKGMTEMFVTVPFPQESARFEIHALDPKRPRRVVVAQEDRKLIGSVLLKGDETGPIIIKLQPWGILTGRIVDDEGHPRKAMFLGSPTGSENPFPETDDILPGSDWNAGIRADDDGRFLVEGLVPGLRYGAVSRTGFEAFGELFKDVIVAPGEVTDLDDLKVQPPKQQEN</sequence>
<dbReference type="InterPro" id="IPR013325">
    <property type="entry name" value="RNA_pol_sigma_r2"/>
</dbReference>
<comment type="similarity">
    <text evidence="1">Belongs to the sigma-70 factor family. ECF subfamily.</text>
</comment>
<accession>A0AAU7CPG3</accession>
<dbReference type="SUPFAM" id="SSF88946">
    <property type="entry name" value="Sigma2 domain of RNA polymerase sigma factors"/>
    <property type="match status" value="1"/>
</dbReference>
<evidence type="ECO:0000256" key="1">
    <source>
        <dbReference type="ARBA" id="ARBA00010641"/>
    </source>
</evidence>
<dbReference type="PANTHER" id="PTHR43133">
    <property type="entry name" value="RNA POLYMERASE ECF-TYPE SIGMA FACTO"/>
    <property type="match status" value="1"/>
</dbReference>
<dbReference type="InterPro" id="IPR014284">
    <property type="entry name" value="RNA_pol_sigma-70_dom"/>
</dbReference>
<feature type="domain" description="RNA polymerase sigma factor 70 region 4 type 2" evidence="8">
    <location>
        <begin position="144"/>
        <end position="194"/>
    </location>
</feature>
<dbReference type="InterPro" id="IPR007627">
    <property type="entry name" value="RNA_pol_sigma70_r2"/>
</dbReference>
<dbReference type="InterPro" id="IPR013324">
    <property type="entry name" value="RNA_pol_sigma_r3/r4-like"/>
</dbReference>
<keyword evidence="3" id="KW-0731">Sigma factor</keyword>
<evidence type="ECO:0000256" key="6">
    <source>
        <dbReference type="SAM" id="Phobius"/>
    </source>
</evidence>
<dbReference type="NCBIfam" id="TIGR02937">
    <property type="entry name" value="sigma70-ECF"/>
    <property type="match status" value="1"/>
</dbReference>
<feature type="compositionally biased region" description="Low complexity" evidence="5">
    <location>
        <begin position="303"/>
        <end position="312"/>
    </location>
</feature>
<evidence type="ECO:0000259" key="8">
    <source>
        <dbReference type="Pfam" id="PF08281"/>
    </source>
</evidence>
<dbReference type="Gene3D" id="1.10.1740.10">
    <property type="match status" value="1"/>
</dbReference>
<dbReference type="RefSeq" id="WP_406699753.1">
    <property type="nucleotide sequence ID" value="NZ_CP155447.1"/>
</dbReference>
<dbReference type="AlphaFoldDB" id="A0AAU7CPG3"/>
<reference evidence="9" key="1">
    <citation type="submission" date="2024-05" db="EMBL/GenBank/DDBJ databases">
        <title>Planctomycetes of the genus Singulisphaera possess chitinolytic capabilities.</title>
        <authorList>
            <person name="Ivanova A."/>
        </authorList>
    </citation>
    <scope>NUCLEOTIDE SEQUENCE</scope>
    <source>
        <strain evidence="9">Ch08T</strain>
    </source>
</reference>
<evidence type="ECO:0000256" key="4">
    <source>
        <dbReference type="ARBA" id="ARBA00023163"/>
    </source>
</evidence>
<dbReference type="InterPro" id="IPR013249">
    <property type="entry name" value="RNA_pol_sigma70_r4_t2"/>
</dbReference>
<dbReference type="InterPro" id="IPR008969">
    <property type="entry name" value="CarboxyPept-like_regulatory"/>
</dbReference>
<dbReference type="GO" id="GO:0003677">
    <property type="term" value="F:DNA binding"/>
    <property type="evidence" value="ECO:0007669"/>
    <property type="project" value="InterPro"/>
</dbReference>
<dbReference type="InterPro" id="IPR036388">
    <property type="entry name" value="WH-like_DNA-bd_sf"/>
</dbReference>
<organism evidence="9">
    <name type="scientific">Singulisphaera sp. Ch08</name>
    <dbReference type="NCBI Taxonomy" id="3120278"/>
    <lineage>
        <taxon>Bacteria</taxon>
        <taxon>Pseudomonadati</taxon>
        <taxon>Planctomycetota</taxon>
        <taxon>Planctomycetia</taxon>
        <taxon>Isosphaerales</taxon>
        <taxon>Isosphaeraceae</taxon>
        <taxon>Singulisphaera</taxon>
    </lineage>
</organism>
<feature type="domain" description="RNA polymerase sigma-70 region 2" evidence="7">
    <location>
        <begin position="46"/>
        <end position="106"/>
    </location>
</feature>
<gene>
    <name evidence="9" type="ORF">V5E97_12930</name>
</gene>
<dbReference type="GO" id="GO:0006352">
    <property type="term" value="P:DNA-templated transcription initiation"/>
    <property type="evidence" value="ECO:0007669"/>
    <property type="project" value="InterPro"/>
</dbReference>
<evidence type="ECO:0000313" key="9">
    <source>
        <dbReference type="EMBL" id="XBH06905.1"/>
    </source>
</evidence>
<evidence type="ECO:0000256" key="2">
    <source>
        <dbReference type="ARBA" id="ARBA00023015"/>
    </source>
</evidence>
<name>A0AAU7CPG3_9BACT</name>
<keyword evidence="6" id="KW-0472">Membrane</keyword>
<proteinExistence type="inferred from homology"/>
<keyword evidence="6" id="KW-0812">Transmembrane</keyword>
<evidence type="ECO:0000259" key="7">
    <source>
        <dbReference type="Pfam" id="PF04542"/>
    </source>
</evidence>
<dbReference type="Pfam" id="PF04542">
    <property type="entry name" value="Sigma70_r2"/>
    <property type="match status" value="1"/>
</dbReference>
<keyword evidence="6" id="KW-1133">Transmembrane helix</keyword>
<feature type="region of interest" description="Disordered" evidence="5">
    <location>
        <begin position="290"/>
        <end position="318"/>
    </location>
</feature>
<dbReference type="Pfam" id="PF08281">
    <property type="entry name" value="Sigma70_r4_2"/>
    <property type="match status" value="1"/>
</dbReference>
<dbReference type="InterPro" id="IPR039425">
    <property type="entry name" value="RNA_pol_sigma-70-like"/>
</dbReference>
<dbReference type="Gene3D" id="1.10.10.10">
    <property type="entry name" value="Winged helix-like DNA-binding domain superfamily/Winged helix DNA-binding domain"/>
    <property type="match status" value="1"/>
</dbReference>
<dbReference type="SUPFAM" id="SSF88659">
    <property type="entry name" value="Sigma3 and sigma4 domains of RNA polymerase sigma factors"/>
    <property type="match status" value="1"/>
</dbReference>
<dbReference type="SUPFAM" id="SSF49464">
    <property type="entry name" value="Carboxypeptidase regulatory domain-like"/>
    <property type="match status" value="1"/>
</dbReference>
<dbReference type="GO" id="GO:0016987">
    <property type="term" value="F:sigma factor activity"/>
    <property type="evidence" value="ECO:0007669"/>
    <property type="project" value="UniProtKB-KW"/>
</dbReference>
<protein>
    <submittedName>
        <fullName evidence="9">Sigma-70 family RNA polymerase sigma factor</fullName>
    </submittedName>
</protein>
<keyword evidence="4" id="KW-0804">Transcription</keyword>
<keyword evidence="2" id="KW-0805">Transcription regulation</keyword>
<feature type="transmembrane region" description="Helical" evidence="6">
    <location>
        <begin position="263"/>
        <end position="286"/>
    </location>
</feature>
<dbReference type="PANTHER" id="PTHR43133:SF51">
    <property type="entry name" value="RNA POLYMERASE SIGMA FACTOR"/>
    <property type="match status" value="1"/>
</dbReference>
<dbReference type="CDD" id="cd06171">
    <property type="entry name" value="Sigma70_r4"/>
    <property type="match status" value="1"/>
</dbReference>
<evidence type="ECO:0000256" key="3">
    <source>
        <dbReference type="ARBA" id="ARBA00023082"/>
    </source>
</evidence>
<dbReference type="EMBL" id="CP155447">
    <property type="protein sequence ID" value="XBH06905.1"/>
    <property type="molecule type" value="Genomic_DNA"/>
</dbReference>
<evidence type="ECO:0000256" key="5">
    <source>
        <dbReference type="SAM" id="MobiDB-lite"/>
    </source>
</evidence>